<sequence length="238" mass="27249">MPSNDNKKSIVGVETNRSNSENDLEQRIVLVKHQQAIDSELLHQAIIKNSIVGVEDYRKACYRLFDSKINRTKEGSFNSTIAKIPIDNNEISSATSSYKFRSTKKSRIFEKLETVIIQHQQPIDPDISSLISIINKFSNDNNEKSSATISSIKIRTTKDSGQMLKEGETKREKLQNESKNNLEKRVGNYIKNKHDKKLISQKINDLKSDIPISNFRINKFSIDNDERSSSNNFRRTKA</sequence>
<evidence type="ECO:0000313" key="2">
    <source>
        <dbReference type="EMBL" id="KAF7990855.1"/>
    </source>
</evidence>
<dbReference type="Proteomes" id="UP000639338">
    <property type="component" value="Unassembled WGS sequence"/>
</dbReference>
<name>A0A834XPA5_APHGI</name>
<gene>
    <name evidence="2" type="ORF">HCN44_000660</name>
</gene>
<evidence type="ECO:0000256" key="1">
    <source>
        <dbReference type="SAM" id="MobiDB-lite"/>
    </source>
</evidence>
<comment type="caution">
    <text evidence="2">The sequence shown here is derived from an EMBL/GenBank/DDBJ whole genome shotgun (WGS) entry which is preliminary data.</text>
</comment>
<organism evidence="2 3">
    <name type="scientific">Aphidius gifuensis</name>
    <name type="common">Parasitoid wasp</name>
    <dbReference type="NCBI Taxonomy" id="684658"/>
    <lineage>
        <taxon>Eukaryota</taxon>
        <taxon>Metazoa</taxon>
        <taxon>Ecdysozoa</taxon>
        <taxon>Arthropoda</taxon>
        <taxon>Hexapoda</taxon>
        <taxon>Insecta</taxon>
        <taxon>Pterygota</taxon>
        <taxon>Neoptera</taxon>
        <taxon>Endopterygota</taxon>
        <taxon>Hymenoptera</taxon>
        <taxon>Apocrita</taxon>
        <taxon>Ichneumonoidea</taxon>
        <taxon>Braconidae</taxon>
        <taxon>Aphidiinae</taxon>
        <taxon>Aphidius</taxon>
    </lineage>
</organism>
<protein>
    <submittedName>
        <fullName evidence="2">Uncharacterized protein</fullName>
    </submittedName>
</protein>
<feature type="compositionally biased region" description="Basic and acidic residues" evidence="1">
    <location>
        <begin position="165"/>
        <end position="181"/>
    </location>
</feature>
<dbReference type="AlphaFoldDB" id="A0A834XPA5"/>
<feature type="region of interest" description="Disordered" evidence="1">
    <location>
        <begin position="162"/>
        <end position="181"/>
    </location>
</feature>
<keyword evidence="3" id="KW-1185">Reference proteome</keyword>
<reference evidence="2 3" key="1">
    <citation type="submission" date="2020-08" db="EMBL/GenBank/DDBJ databases">
        <title>Aphidius gifuensis genome sequencing and assembly.</title>
        <authorList>
            <person name="Du Z."/>
        </authorList>
    </citation>
    <scope>NUCLEOTIDE SEQUENCE [LARGE SCALE GENOMIC DNA]</scope>
    <source>
        <strain evidence="2">YNYX2018</strain>
        <tissue evidence="2">Adults</tissue>
    </source>
</reference>
<dbReference type="EMBL" id="JACMRX010000004">
    <property type="protein sequence ID" value="KAF7990855.1"/>
    <property type="molecule type" value="Genomic_DNA"/>
</dbReference>
<evidence type="ECO:0000313" key="3">
    <source>
        <dbReference type="Proteomes" id="UP000639338"/>
    </source>
</evidence>
<accession>A0A834XPA5</accession>
<proteinExistence type="predicted"/>